<evidence type="ECO:0000313" key="2">
    <source>
        <dbReference type="EMBL" id="MFC0626931.1"/>
    </source>
</evidence>
<reference evidence="2 3" key="1">
    <citation type="submission" date="2024-09" db="EMBL/GenBank/DDBJ databases">
        <authorList>
            <person name="Sun Q."/>
            <person name="Mori K."/>
        </authorList>
    </citation>
    <scope>NUCLEOTIDE SEQUENCE [LARGE SCALE GENOMIC DNA]</scope>
    <source>
        <strain evidence="2 3">CGMCC 1.15906</strain>
    </source>
</reference>
<organism evidence="2 3">
    <name type="scientific">Kribbella deserti</name>
    <dbReference type="NCBI Taxonomy" id="1926257"/>
    <lineage>
        <taxon>Bacteria</taxon>
        <taxon>Bacillati</taxon>
        <taxon>Actinomycetota</taxon>
        <taxon>Actinomycetes</taxon>
        <taxon>Propionibacteriales</taxon>
        <taxon>Kribbellaceae</taxon>
        <taxon>Kribbella</taxon>
    </lineage>
</organism>
<evidence type="ECO:0000256" key="1">
    <source>
        <dbReference type="SAM" id="MobiDB-lite"/>
    </source>
</evidence>
<keyword evidence="3" id="KW-1185">Reference proteome</keyword>
<proteinExistence type="predicted"/>
<dbReference type="Proteomes" id="UP001589890">
    <property type="component" value="Unassembled WGS sequence"/>
</dbReference>
<gene>
    <name evidence="2" type="ORF">ACFFGN_22815</name>
</gene>
<sequence length="208" mass="21593">MSSLLRPVGHLPANVYWFRRGLLLVALFALIFVLLRVLGGGGDEDPKQASSGVTTTPTSTPTAGSGTGTPTSTATTTPGEVGRCAGSDIRIGVAPGTRTILAGGTLNFGIVIGALSGSCKAEIDPTRLTLTVMSGKDRIWTSAHCQKAVTKTTATLADKLDYTGTIRWDGRRSVPGCTPGQPIARPGTYTAQAEYDGRASAIQAFRIN</sequence>
<comment type="caution">
    <text evidence="2">The sequence shown here is derived from an EMBL/GenBank/DDBJ whole genome shotgun (WGS) entry which is preliminary data.</text>
</comment>
<feature type="region of interest" description="Disordered" evidence="1">
    <location>
        <begin position="44"/>
        <end position="81"/>
    </location>
</feature>
<feature type="compositionally biased region" description="Low complexity" evidence="1">
    <location>
        <begin position="49"/>
        <end position="79"/>
    </location>
</feature>
<name>A0ABV6QSF7_9ACTN</name>
<dbReference type="RefSeq" id="WP_380051065.1">
    <property type="nucleotide sequence ID" value="NZ_JBHLTC010000030.1"/>
</dbReference>
<accession>A0ABV6QSF7</accession>
<protein>
    <submittedName>
        <fullName evidence="2">Uncharacterized protein</fullName>
    </submittedName>
</protein>
<dbReference type="EMBL" id="JBHLTC010000030">
    <property type="protein sequence ID" value="MFC0626931.1"/>
    <property type="molecule type" value="Genomic_DNA"/>
</dbReference>
<evidence type="ECO:0000313" key="3">
    <source>
        <dbReference type="Proteomes" id="UP001589890"/>
    </source>
</evidence>